<gene>
    <name evidence="5" type="ORF">SAMN04488552_1358</name>
</gene>
<feature type="domain" description="Two component regulator three Y" evidence="4">
    <location>
        <begin position="676"/>
        <end position="737"/>
    </location>
</feature>
<dbReference type="SUPFAM" id="SSF46894">
    <property type="entry name" value="C-terminal effector domain of the bipartite response regulators"/>
    <property type="match status" value="1"/>
</dbReference>
<dbReference type="Pfam" id="PF07495">
    <property type="entry name" value="Y_Y_Y"/>
    <property type="match status" value="1"/>
</dbReference>
<dbReference type="Proteomes" id="UP000198858">
    <property type="component" value="Chromosome I"/>
</dbReference>
<dbReference type="InterPro" id="IPR011110">
    <property type="entry name" value="Reg_prop"/>
</dbReference>
<reference evidence="5 6" key="1">
    <citation type="submission" date="2016-10" db="EMBL/GenBank/DDBJ databases">
        <authorList>
            <person name="Varghese N."/>
            <person name="Submissions S."/>
        </authorList>
    </citation>
    <scope>NUCLEOTIDE SEQUENCE [LARGE SCALE GENOMIC DNA]</scope>
    <source>
        <strain evidence="5 6">Mar_2010_102</strain>
    </source>
</reference>
<keyword evidence="2" id="KW-1133">Transmembrane helix</keyword>
<name>A0A1H1MLD7_9FLAO</name>
<dbReference type="InterPro" id="IPR036388">
    <property type="entry name" value="WH-like_DNA-bd_sf"/>
</dbReference>
<dbReference type="InterPro" id="IPR011123">
    <property type="entry name" value="Y_Y_Y"/>
</dbReference>
<dbReference type="InterPro" id="IPR015943">
    <property type="entry name" value="WD40/YVTN_repeat-like_dom_sf"/>
</dbReference>
<evidence type="ECO:0000256" key="2">
    <source>
        <dbReference type="SAM" id="Phobius"/>
    </source>
</evidence>
<dbReference type="Gene3D" id="1.10.10.10">
    <property type="entry name" value="Winged helix-like DNA-binding domain superfamily/Winged helix DNA-binding domain"/>
    <property type="match status" value="1"/>
</dbReference>
<dbReference type="GO" id="GO:0003677">
    <property type="term" value="F:DNA binding"/>
    <property type="evidence" value="ECO:0007669"/>
    <property type="project" value="InterPro"/>
</dbReference>
<dbReference type="Gene3D" id="2.130.10.10">
    <property type="entry name" value="YVTN repeat-like/Quinoprotein amine dehydrogenase"/>
    <property type="match status" value="2"/>
</dbReference>
<dbReference type="STRING" id="1250231.SAMN04488552_1358"/>
<accession>A0A1H1MLD7</accession>
<keyword evidence="6" id="KW-1185">Reference proteome</keyword>
<dbReference type="InterPro" id="IPR013783">
    <property type="entry name" value="Ig-like_fold"/>
</dbReference>
<dbReference type="AlphaFoldDB" id="A0A1H1MLD7"/>
<keyword evidence="1" id="KW-0175">Coiled coil</keyword>
<feature type="domain" description="HTH luxR-type" evidence="3">
    <location>
        <begin position="902"/>
        <end position="940"/>
    </location>
</feature>
<keyword evidence="2" id="KW-0812">Transmembrane</keyword>
<keyword evidence="2" id="KW-0472">Membrane</keyword>
<evidence type="ECO:0000259" key="4">
    <source>
        <dbReference type="Pfam" id="PF07495"/>
    </source>
</evidence>
<feature type="coiled-coil region" evidence="1">
    <location>
        <begin position="771"/>
        <end position="814"/>
    </location>
</feature>
<dbReference type="InterPro" id="IPR016032">
    <property type="entry name" value="Sig_transdc_resp-reg_C-effctor"/>
</dbReference>
<dbReference type="InterPro" id="IPR011047">
    <property type="entry name" value="Quinoprotein_ADH-like_sf"/>
</dbReference>
<evidence type="ECO:0000313" key="6">
    <source>
        <dbReference type="Proteomes" id="UP000198858"/>
    </source>
</evidence>
<sequence length="944" mass="109661">MLFKLKIPKVYFVLVMSLPLLLMNYKGVSQEHPPIINFQPSDYNGENQNWGISQDNSGFIYVANNDGLLEFNGARWNLYKSPNFSIMRSVLAYEDKIYAGYHREFGFWKRSDTGSLKYTSLSDSLSSEMFEDENIWNIKHIDEWIVFQSYNRIYFYNPDTGKITFETDVDNYYRIFNVSDRLYLQKKDRSVYLLRNGKEELITNLGNEFDVRLVLNIFETADKNLLFLTRKKGIFLLKNSKVEQWDFPAKDVISKYQIFGGIQLRDGSLVLGTISNGLIILDSSGNLKYQIDKSDSLGNNTVLSLFEDSNGNVWTGLDNGIDCLNINSYITEYFDSSGKLGTIYASAVKDGNLYLGTNQGLFLKELKKESNPKLIEGTKGQVWSLKKFDGDLLCGHTDGTFLINDNSATLISSIQGAWDFKPIPNHPNKILTGNYHGLSVLEKLNNTWRLSNKIEGFKYSSRFFEIMNANEIWVNHEYKGIFKLEVDRDFQRIISTELSSKIPKGENSGILKYNSDLLYYTKDGIFKIDTETGTISKDTILNEIALLNQFLSGKMVEDSNKRLWTFSKESIIFSEPSPVYGKLNTKSIPLNLESRKTTVSFENITELGENRYFIGGTNNYLLLDLKKLNDAEHKIYLNSVLIDGTDDKFRLVNKTGALEFPYNKRSMRFRYSVPNYHKYEITSYQYRLKGLKESWSEWSDSQSVTFEKLPFGDYVFEVRSKIGEQVSSNTEQFSFTIKRPFFLSNFMLITYFLIAILIAYFVNRSYKRFYKNRHEKALQKKQKEIELNNIQNQKEVFKLRNEKLNQEIEGKNRELAISTMSIVKRNEVLRNIKKELKRNTSLSSDNDVFKLINNNLNNKEDWKLFENAFNQADNEFFARVKKKHPKLNNNDLKFCAYLRLNLSSKEIAPLLNISPKSVEVRRYRLRKKLDLSHEVNLTDYVLSI</sequence>
<dbReference type="SUPFAM" id="SSF50998">
    <property type="entry name" value="Quinoprotein alcohol dehydrogenase-like"/>
    <property type="match status" value="1"/>
</dbReference>
<dbReference type="Gene3D" id="2.60.40.10">
    <property type="entry name" value="Immunoglobulins"/>
    <property type="match status" value="1"/>
</dbReference>
<dbReference type="InterPro" id="IPR000792">
    <property type="entry name" value="Tscrpt_reg_LuxR_C"/>
</dbReference>
<dbReference type="Pfam" id="PF00196">
    <property type="entry name" value="GerE"/>
    <property type="match status" value="1"/>
</dbReference>
<feature type="transmembrane region" description="Helical" evidence="2">
    <location>
        <begin position="741"/>
        <end position="763"/>
    </location>
</feature>
<proteinExistence type="predicted"/>
<organism evidence="5 6">
    <name type="scientific">Christiangramia echinicola</name>
    <dbReference type="NCBI Taxonomy" id="279359"/>
    <lineage>
        <taxon>Bacteria</taxon>
        <taxon>Pseudomonadati</taxon>
        <taxon>Bacteroidota</taxon>
        <taxon>Flavobacteriia</taxon>
        <taxon>Flavobacteriales</taxon>
        <taxon>Flavobacteriaceae</taxon>
        <taxon>Christiangramia</taxon>
    </lineage>
</organism>
<dbReference type="EMBL" id="LT629745">
    <property type="protein sequence ID" value="SDR87643.1"/>
    <property type="molecule type" value="Genomic_DNA"/>
</dbReference>
<dbReference type="RefSeq" id="WP_157717380.1">
    <property type="nucleotide sequence ID" value="NZ_LT629745.1"/>
</dbReference>
<evidence type="ECO:0000313" key="5">
    <source>
        <dbReference type="EMBL" id="SDR87643.1"/>
    </source>
</evidence>
<evidence type="ECO:0000259" key="3">
    <source>
        <dbReference type="Pfam" id="PF00196"/>
    </source>
</evidence>
<protein>
    <submittedName>
        <fullName evidence="5">Two component regulator propeller</fullName>
    </submittedName>
</protein>
<dbReference type="GO" id="GO:0006355">
    <property type="term" value="P:regulation of DNA-templated transcription"/>
    <property type="evidence" value="ECO:0007669"/>
    <property type="project" value="InterPro"/>
</dbReference>
<evidence type="ECO:0000256" key="1">
    <source>
        <dbReference type="SAM" id="Coils"/>
    </source>
</evidence>
<dbReference type="Pfam" id="PF07494">
    <property type="entry name" value="Reg_prop"/>
    <property type="match status" value="1"/>
</dbReference>